<proteinExistence type="predicted"/>
<feature type="non-terminal residue" evidence="1">
    <location>
        <position position="1"/>
    </location>
</feature>
<keyword evidence="1" id="KW-0378">Hydrolase</keyword>
<reference evidence="1" key="1">
    <citation type="submission" date="2022-04" db="EMBL/GenBank/DDBJ databases">
        <title>Genome of the entomopathogenic fungus Entomophthora muscae.</title>
        <authorList>
            <person name="Elya C."/>
            <person name="Lovett B.R."/>
            <person name="Lee E."/>
            <person name="Macias A.M."/>
            <person name="Hajek A.E."/>
            <person name="De Bivort B.L."/>
            <person name="Kasson M.T."/>
            <person name="De Fine Licht H.H."/>
            <person name="Stajich J.E."/>
        </authorList>
    </citation>
    <scope>NUCLEOTIDE SEQUENCE</scope>
    <source>
        <strain evidence="1">Berkeley</strain>
    </source>
</reference>
<comment type="caution">
    <text evidence="1">The sequence shown here is derived from an EMBL/GenBank/DDBJ whole genome shotgun (WGS) entry which is preliminary data.</text>
</comment>
<accession>A0ACC2RNF7</accession>
<organism evidence="1 2">
    <name type="scientific">Entomophthora muscae</name>
    <dbReference type="NCBI Taxonomy" id="34485"/>
    <lineage>
        <taxon>Eukaryota</taxon>
        <taxon>Fungi</taxon>
        <taxon>Fungi incertae sedis</taxon>
        <taxon>Zoopagomycota</taxon>
        <taxon>Entomophthoromycotina</taxon>
        <taxon>Entomophthoromycetes</taxon>
        <taxon>Entomophthorales</taxon>
        <taxon>Entomophthoraceae</taxon>
        <taxon>Entomophthora</taxon>
    </lineage>
</organism>
<keyword evidence="1" id="KW-0326">Glycosidase</keyword>
<protein>
    <submittedName>
        <fullName evidence="1">Glycosidase CRH2</fullName>
    </submittedName>
</protein>
<evidence type="ECO:0000313" key="1">
    <source>
        <dbReference type="EMBL" id="KAJ9051609.1"/>
    </source>
</evidence>
<name>A0ACC2RNF7_9FUNG</name>
<keyword evidence="2" id="KW-1185">Reference proteome</keyword>
<dbReference type="Proteomes" id="UP001165960">
    <property type="component" value="Unassembled WGS sequence"/>
</dbReference>
<evidence type="ECO:0000313" key="2">
    <source>
        <dbReference type="Proteomes" id="UP001165960"/>
    </source>
</evidence>
<sequence length="365" mass="39884">GQSISTRGMLRIFLFLGIASAGQNAVGTCTLTNSCDQWSPCCNNAGWCGATYDFCGAGCYEGGNFNSTKCLPKPSCSAGKMALSPKRIAKYGDFEGDFTSQDFTIEGEHTLDEDAVVLKLKRPGSGTTLRSTRYINFGRISADLTMSRVGGVVTSFITLSDTKDEVDFEWVGRGKDEIQTNWYYRGMMPDWKDTHMNAIPDSSSTHNYALDLTPSSITWLIDGVPVRTLDRTDDQFPASPTRFSFSIWDGAAGSPGTREWAGGDVDWEDSQFKKDGFFSLRISNIEVKCYGAATSNDSDFEMDSKFGMILKNTKPVNTPVPQNYSNPNAPPTKSIMNPYTIITSNTASSISHSATLLIITLISLI</sequence>
<dbReference type="EMBL" id="QTSX02007107">
    <property type="protein sequence ID" value="KAJ9051609.1"/>
    <property type="molecule type" value="Genomic_DNA"/>
</dbReference>
<gene>
    <name evidence="1" type="primary">UTR2_11</name>
    <name evidence="1" type="ORF">DSO57_1003160</name>
</gene>